<dbReference type="Proteomes" id="UP000821853">
    <property type="component" value="Chromosome 1"/>
</dbReference>
<dbReference type="VEuPathDB" id="VectorBase:HLOH_048593"/>
<evidence type="ECO:0000313" key="2">
    <source>
        <dbReference type="Proteomes" id="UP000821853"/>
    </source>
</evidence>
<keyword evidence="2" id="KW-1185">Reference proteome</keyword>
<accession>A0A9J6FDM7</accession>
<organism evidence="1 2">
    <name type="scientific">Haemaphysalis longicornis</name>
    <name type="common">Bush tick</name>
    <dbReference type="NCBI Taxonomy" id="44386"/>
    <lineage>
        <taxon>Eukaryota</taxon>
        <taxon>Metazoa</taxon>
        <taxon>Ecdysozoa</taxon>
        <taxon>Arthropoda</taxon>
        <taxon>Chelicerata</taxon>
        <taxon>Arachnida</taxon>
        <taxon>Acari</taxon>
        <taxon>Parasitiformes</taxon>
        <taxon>Ixodida</taxon>
        <taxon>Ixodoidea</taxon>
        <taxon>Ixodidae</taxon>
        <taxon>Haemaphysalinae</taxon>
        <taxon>Haemaphysalis</taxon>
    </lineage>
</organism>
<comment type="caution">
    <text evidence="1">The sequence shown here is derived from an EMBL/GenBank/DDBJ whole genome shotgun (WGS) entry which is preliminary data.</text>
</comment>
<dbReference type="AlphaFoldDB" id="A0A9J6FDM7"/>
<reference evidence="1 2" key="1">
    <citation type="journal article" date="2020" name="Cell">
        <title>Large-Scale Comparative Analyses of Tick Genomes Elucidate Their Genetic Diversity and Vector Capacities.</title>
        <authorList>
            <consortium name="Tick Genome and Microbiome Consortium (TIGMIC)"/>
            <person name="Jia N."/>
            <person name="Wang J."/>
            <person name="Shi W."/>
            <person name="Du L."/>
            <person name="Sun Y."/>
            <person name="Zhan W."/>
            <person name="Jiang J.F."/>
            <person name="Wang Q."/>
            <person name="Zhang B."/>
            <person name="Ji P."/>
            <person name="Bell-Sakyi L."/>
            <person name="Cui X.M."/>
            <person name="Yuan T.T."/>
            <person name="Jiang B.G."/>
            <person name="Yang W.F."/>
            <person name="Lam T.T."/>
            <person name="Chang Q.C."/>
            <person name="Ding S.J."/>
            <person name="Wang X.J."/>
            <person name="Zhu J.G."/>
            <person name="Ruan X.D."/>
            <person name="Zhao L."/>
            <person name="Wei J.T."/>
            <person name="Ye R.Z."/>
            <person name="Que T.C."/>
            <person name="Du C.H."/>
            <person name="Zhou Y.H."/>
            <person name="Cheng J.X."/>
            <person name="Dai P.F."/>
            <person name="Guo W.B."/>
            <person name="Han X.H."/>
            <person name="Huang E.J."/>
            <person name="Li L.F."/>
            <person name="Wei W."/>
            <person name="Gao Y.C."/>
            <person name="Liu J.Z."/>
            <person name="Shao H.Z."/>
            <person name="Wang X."/>
            <person name="Wang C.C."/>
            <person name="Yang T.C."/>
            <person name="Huo Q.B."/>
            <person name="Li W."/>
            <person name="Chen H.Y."/>
            <person name="Chen S.E."/>
            <person name="Zhou L.G."/>
            <person name="Ni X.B."/>
            <person name="Tian J.H."/>
            <person name="Sheng Y."/>
            <person name="Liu T."/>
            <person name="Pan Y.S."/>
            <person name="Xia L.Y."/>
            <person name="Li J."/>
            <person name="Zhao F."/>
            <person name="Cao W.C."/>
        </authorList>
    </citation>
    <scope>NUCLEOTIDE SEQUENCE [LARGE SCALE GENOMIC DNA]</scope>
    <source>
        <strain evidence="1">HaeL-2018</strain>
    </source>
</reference>
<proteinExistence type="predicted"/>
<name>A0A9J6FDM7_HAELO</name>
<protein>
    <submittedName>
        <fullName evidence="1">Uncharacterized protein</fullName>
    </submittedName>
</protein>
<evidence type="ECO:0000313" key="1">
    <source>
        <dbReference type="EMBL" id="KAH9360776.1"/>
    </source>
</evidence>
<sequence>MVSAFLLRLKKNDLNEPVCMQAEKFTSYWTDPKTPGLRLGICLVDQCNERDIQSLVRTSE</sequence>
<dbReference type="EMBL" id="JABSTR010000001">
    <property type="protein sequence ID" value="KAH9360776.1"/>
    <property type="molecule type" value="Genomic_DNA"/>
</dbReference>
<gene>
    <name evidence="1" type="ORF">HPB48_018231</name>
</gene>